<reference evidence="1 2" key="1">
    <citation type="journal article" date="2018" name="Genome Biol. Evol.">
        <title>Partnering With a Pest: Genomes of Hemlock Woolly Adelgid Symbionts Reveal Atypical Nutritional Provisioning Patterns in Dual-Obligate Bacteria.</title>
        <authorList>
            <person name="Weglarz K.M."/>
            <person name="Havill N.P."/>
            <person name="Burke G.R."/>
            <person name="von Dohlen C.D."/>
        </authorList>
    </citation>
    <scope>NUCLEOTIDE SEQUENCE [LARGE SCALE GENOMIC DNA]</scope>
    <source>
        <strain evidence="1 2">HWA_ENA</strain>
    </source>
</reference>
<evidence type="ECO:0000313" key="2">
    <source>
        <dbReference type="Proteomes" id="UP000288953"/>
    </source>
</evidence>
<protein>
    <submittedName>
        <fullName evidence="1">Uncharacterized protein</fullName>
    </submittedName>
</protein>
<sequence>MANKSLEVRKPIGSNQAQLIGRLVDGESIL</sequence>
<proteinExistence type="predicted"/>
<evidence type="ECO:0000313" key="1">
    <source>
        <dbReference type="EMBL" id="QAX81580.1"/>
    </source>
</evidence>
<keyword evidence="2" id="KW-1185">Reference proteome</keyword>
<name>A0ABX5R7F8_9PSED</name>
<dbReference type="EMBL" id="CP026512">
    <property type="protein sequence ID" value="QAX81580.1"/>
    <property type="molecule type" value="Genomic_DNA"/>
</dbReference>
<gene>
    <name evidence="1" type="ORF">C3B55_00217</name>
</gene>
<organism evidence="1 2">
    <name type="scientific">Candidatus Pseudomonas adelgestsugas</name>
    <dbReference type="NCBI Taxonomy" id="1302376"/>
    <lineage>
        <taxon>Bacteria</taxon>
        <taxon>Pseudomonadati</taxon>
        <taxon>Pseudomonadota</taxon>
        <taxon>Gammaproteobacteria</taxon>
        <taxon>Pseudomonadales</taxon>
        <taxon>Pseudomonadaceae</taxon>
        <taxon>Pseudomonas</taxon>
    </lineage>
</organism>
<accession>A0ABX5R7F8</accession>
<dbReference type="Proteomes" id="UP000288953">
    <property type="component" value="Chromosome"/>
</dbReference>